<dbReference type="EC" id="4.2.1.75" evidence="3 9"/>
<evidence type="ECO:0000256" key="1">
    <source>
        <dbReference type="ARBA" id="ARBA00004772"/>
    </source>
</evidence>
<evidence type="ECO:0000256" key="5">
    <source>
        <dbReference type="ARBA" id="ARBA00023244"/>
    </source>
</evidence>
<comment type="function">
    <text evidence="6 9">Catalyzes cyclization of the linear tetrapyrrole, hydroxymethylbilane, to the macrocyclic uroporphyrinogen III.</text>
</comment>
<comment type="catalytic activity">
    <reaction evidence="8 9">
        <text>hydroxymethylbilane = uroporphyrinogen III + H2O</text>
        <dbReference type="Rhea" id="RHEA:18965"/>
        <dbReference type="ChEBI" id="CHEBI:15377"/>
        <dbReference type="ChEBI" id="CHEBI:57308"/>
        <dbReference type="ChEBI" id="CHEBI:57845"/>
        <dbReference type="EC" id="4.2.1.75"/>
    </reaction>
</comment>
<evidence type="ECO:0000256" key="4">
    <source>
        <dbReference type="ARBA" id="ARBA00023239"/>
    </source>
</evidence>
<keyword evidence="4 9" id="KW-0456">Lyase</keyword>
<gene>
    <name evidence="11" type="primary">hemD</name>
    <name evidence="11" type="ORF">GCM10011613_28470</name>
</gene>
<dbReference type="PANTHER" id="PTHR38042:SF1">
    <property type="entry name" value="UROPORPHYRINOGEN-III SYNTHASE, CHLOROPLASTIC"/>
    <property type="match status" value="1"/>
</dbReference>
<evidence type="ECO:0000313" key="12">
    <source>
        <dbReference type="Proteomes" id="UP000619761"/>
    </source>
</evidence>
<protein>
    <recommendedName>
        <fullName evidence="7 9">Uroporphyrinogen-III synthase</fullName>
        <ecNumber evidence="3 9">4.2.1.75</ecNumber>
    </recommendedName>
</protein>
<dbReference type="CDD" id="cd06578">
    <property type="entry name" value="HemD"/>
    <property type="match status" value="1"/>
</dbReference>
<evidence type="ECO:0000256" key="7">
    <source>
        <dbReference type="ARBA" id="ARBA00040167"/>
    </source>
</evidence>
<proteinExistence type="inferred from homology"/>
<keyword evidence="12" id="KW-1185">Reference proteome</keyword>
<comment type="caution">
    <text evidence="11">The sequence shown here is derived from an EMBL/GenBank/DDBJ whole genome shotgun (WGS) entry which is preliminary data.</text>
</comment>
<dbReference type="InterPro" id="IPR039793">
    <property type="entry name" value="UROS/Hem4"/>
</dbReference>
<evidence type="ECO:0000256" key="6">
    <source>
        <dbReference type="ARBA" id="ARBA00037589"/>
    </source>
</evidence>
<dbReference type="Gene3D" id="3.40.50.10090">
    <property type="match status" value="2"/>
</dbReference>
<accession>A0ABQ3BAS0</accession>
<evidence type="ECO:0000256" key="3">
    <source>
        <dbReference type="ARBA" id="ARBA00013109"/>
    </source>
</evidence>
<comment type="pathway">
    <text evidence="1 9">Porphyrin-containing compound metabolism; protoporphyrin-IX biosynthesis; coproporphyrinogen-III from 5-aminolevulinate: step 3/4.</text>
</comment>
<dbReference type="GO" id="GO:0008168">
    <property type="term" value="F:methyltransferase activity"/>
    <property type="evidence" value="ECO:0007669"/>
    <property type="project" value="UniProtKB-KW"/>
</dbReference>
<keyword evidence="11" id="KW-0489">Methyltransferase</keyword>
<name>A0ABQ3BAS0_9GAMM</name>
<dbReference type="SUPFAM" id="SSF69618">
    <property type="entry name" value="HemD-like"/>
    <property type="match status" value="1"/>
</dbReference>
<dbReference type="InterPro" id="IPR003754">
    <property type="entry name" value="4pyrrol_synth_uPrphyn_synth"/>
</dbReference>
<evidence type="ECO:0000313" key="11">
    <source>
        <dbReference type="EMBL" id="GGY82066.1"/>
    </source>
</evidence>
<comment type="similarity">
    <text evidence="2 9">Belongs to the uroporphyrinogen-III synthase family.</text>
</comment>
<dbReference type="EMBL" id="BMYZ01000003">
    <property type="protein sequence ID" value="GGY82066.1"/>
    <property type="molecule type" value="Genomic_DNA"/>
</dbReference>
<reference evidence="12" key="1">
    <citation type="journal article" date="2019" name="Int. J. Syst. Evol. Microbiol.">
        <title>The Global Catalogue of Microorganisms (GCM) 10K type strain sequencing project: providing services to taxonomists for standard genome sequencing and annotation.</title>
        <authorList>
            <consortium name="The Broad Institute Genomics Platform"/>
            <consortium name="The Broad Institute Genome Sequencing Center for Infectious Disease"/>
            <person name="Wu L."/>
            <person name="Ma J."/>
        </authorList>
    </citation>
    <scope>NUCLEOTIDE SEQUENCE [LARGE SCALE GENOMIC DNA]</scope>
    <source>
        <strain evidence="12">KCTC 32239</strain>
    </source>
</reference>
<evidence type="ECO:0000256" key="8">
    <source>
        <dbReference type="ARBA" id="ARBA00048617"/>
    </source>
</evidence>
<dbReference type="InterPro" id="IPR036108">
    <property type="entry name" value="4pyrrol_syn_uPrphyn_synt_sf"/>
</dbReference>
<organism evidence="11 12">
    <name type="scientific">Cellvibrio zantedeschiae</name>
    <dbReference type="NCBI Taxonomy" id="1237077"/>
    <lineage>
        <taxon>Bacteria</taxon>
        <taxon>Pseudomonadati</taxon>
        <taxon>Pseudomonadota</taxon>
        <taxon>Gammaproteobacteria</taxon>
        <taxon>Cellvibrionales</taxon>
        <taxon>Cellvibrionaceae</taxon>
        <taxon>Cellvibrio</taxon>
    </lineage>
</organism>
<dbReference type="RefSeq" id="WP_189419808.1">
    <property type="nucleotide sequence ID" value="NZ_BMYZ01000003.1"/>
</dbReference>
<sequence>MDDLTGLHIVVTRPQAQAKPWAERLRAQGAKTSLISLLEIVPVSEEPQVRAIKNRILDFDLYSKAIFVSQNAVEHGFEWLENYWPQLPYGVDFFAVGETTARQLQERGVRVTDLAQSQTGAMTSETLLQSPALQSVTGERILVFRGLGGRPHIGEVLRERGAQVDYCELYQRILPAESGRAFAQLLTQTIPNLVVVLHSGEALENLQKIVRQMTVTATQVMLNMHLLVPSQRILELAKAAGFPRVYAAQNATEASMLQGLLDLKREYSLSENTQG</sequence>
<evidence type="ECO:0000256" key="9">
    <source>
        <dbReference type="RuleBase" id="RU366031"/>
    </source>
</evidence>
<dbReference type="Pfam" id="PF02602">
    <property type="entry name" value="HEM4"/>
    <property type="match status" value="1"/>
</dbReference>
<evidence type="ECO:0000256" key="2">
    <source>
        <dbReference type="ARBA" id="ARBA00008133"/>
    </source>
</evidence>
<keyword evidence="5 9" id="KW-0627">Porphyrin biosynthesis</keyword>
<dbReference type="PANTHER" id="PTHR38042">
    <property type="entry name" value="UROPORPHYRINOGEN-III SYNTHASE, CHLOROPLASTIC"/>
    <property type="match status" value="1"/>
</dbReference>
<feature type="domain" description="Tetrapyrrole biosynthesis uroporphyrinogen III synthase" evidence="10">
    <location>
        <begin position="20"/>
        <end position="258"/>
    </location>
</feature>
<dbReference type="Proteomes" id="UP000619761">
    <property type="component" value="Unassembled WGS sequence"/>
</dbReference>
<evidence type="ECO:0000259" key="10">
    <source>
        <dbReference type="Pfam" id="PF02602"/>
    </source>
</evidence>
<dbReference type="GO" id="GO:0032259">
    <property type="term" value="P:methylation"/>
    <property type="evidence" value="ECO:0007669"/>
    <property type="project" value="UniProtKB-KW"/>
</dbReference>
<keyword evidence="11" id="KW-0808">Transferase</keyword>